<protein>
    <submittedName>
        <fullName evidence="1">Uncharacterized protein</fullName>
    </submittedName>
</protein>
<evidence type="ECO:0000313" key="1">
    <source>
        <dbReference type="EMBL" id="SFT14982.1"/>
    </source>
</evidence>
<organism evidence="1 2">
    <name type="scientific">Alloyangia pacifica</name>
    <dbReference type="NCBI Taxonomy" id="311180"/>
    <lineage>
        <taxon>Bacteria</taxon>
        <taxon>Pseudomonadati</taxon>
        <taxon>Pseudomonadota</taxon>
        <taxon>Alphaproteobacteria</taxon>
        <taxon>Rhodobacterales</taxon>
        <taxon>Roseobacteraceae</taxon>
        <taxon>Alloyangia</taxon>
    </lineage>
</organism>
<sequence>MSGRDMWMVTKAAVPLLVLLTLLALVPGLASVLPELMRSRREAPHSQPLGQRVRDPCQCDLRRAT</sequence>
<dbReference type="AlphaFoldDB" id="A0A1I6VMM2"/>
<accession>A0A1I6VMM2</accession>
<evidence type="ECO:0000313" key="2">
    <source>
        <dbReference type="Proteomes" id="UP000199392"/>
    </source>
</evidence>
<proteinExistence type="predicted"/>
<name>A0A1I6VMM2_9RHOB</name>
<gene>
    <name evidence="1" type="ORF">SAMN04488050_11226</name>
</gene>
<dbReference type="EMBL" id="FOZW01000012">
    <property type="protein sequence ID" value="SFT14982.1"/>
    <property type="molecule type" value="Genomic_DNA"/>
</dbReference>
<dbReference type="Proteomes" id="UP000199392">
    <property type="component" value="Unassembled WGS sequence"/>
</dbReference>
<keyword evidence="2" id="KW-1185">Reference proteome</keyword>
<dbReference type="STRING" id="311180.SAMN04488050_11226"/>
<reference evidence="2" key="1">
    <citation type="submission" date="2016-10" db="EMBL/GenBank/DDBJ databases">
        <authorList>
            <person name="Varghese N."/>
            <person name="Submissions S."/>
        </authorList>
    </citation>
    <scope>NUCLEOTIDE SEQUENCE [LARGE SCALE GENOMIC DNA]</scope>
    <source>
        <strain evidence="2">DSM 26894</strain>
    </source>
</reference>